<accession>A0A101M3I3</accession>
<keyword evidence="1" id="KW-0496">Mitochondrion</keyword>
<organism evidence="1">
    <name type="scientific">Picea glauca</name>
    <name type="common">White spruce</name>
    <name type="synonym">Pinus glauca</name>
    <dbReference type="NCBI Taxonomy" id="3330"/>
    <lineage>
        <taxon>Eukaryota</taxon>
        <taxon>Viridiplantae</taxon>
        <taxon>Streptophyta</taxon>
        <taxon>Embryophyta</taxon>
        <taxon>Tracheophyta</taxon>
        <taxon>Spermatophyta</taxon>
        <taxon>Pinopsida</taxon>
        <taxon>Pinidae</taxon>
        <taxon>Conifers I</taxon>
        <taxon>Pinales</taxon>
        <taxon>Pinaceae</taxon>
        <taxon>Picea</taxon>
    </lineage>
</organism>
<dbReference type="EMBL" id="LKAM01000001">
    <property type="protein sequence ID" value="KUM50160.1"/>
    <property type="molecule type" value="Genomic_DNA"/>
</dbReference>
<sequence>MPIYWMNMTWFCRTKEDCTLRSLPSGLNSLPSQEPSYLALPFLSGVLGVRSCLLVGIHPIILALYTHLPLGVHIHEPSKNPHVCA</sequence>
<proteinExistence type="predicted"/>
<comment type="caution">
    <text evidence="1">The sequence shown here is derived from an EMBL/GenBank/DDBJ whole genome shotgun (WGS) entry which is preliminary data.</text>
</comment>
<reference evidence="1" key="1">
    <citation type="journal article" date="2015" name="Genome Biol. Evol.">
        <title>Organellar Genomes of White Spruce (Picea glauca): Assembly and Annotation.</title>
        <authorList>
            <person name="Jackman S.D."/>
            <person name="Warren R.L."/>
            <person name="Gibb E.A."/>
            <person name="Vandervalk B.P."/>
            <person name="Mohamadi H."/>
            <person name="Chu J."/>
            <person name="Raymond A."/>
            <person name="Pleasance S."/>
            <person name="Coope R."/>
            <person name="Wildung M.R."/>
            <person name="Ritland C.E."/>
            <person name="Bousquet J."/>
            <person name="Jones S.J."/>
            <person name="Bohlmann J."/>
            <person name="Birol I."/>
        </authorList>
    </citation>
    <scope>NUCLEOTIDE SEQUENCE [LARGE SCALE GENOMIC DNA]</scope>
    <source>
        <tissue evidence="1">Flushing bud</tissue>
    </source>
</reference>
<geneLocation type="mitochondrion" evidence="1"/>
<name>A0A101M3I3_PICGL</name>
<protein>
    <submittedName>
        <fullName evidence="1">Uncharacterized protein</fullName>
    </submittedName>
</protein>
<evidence type="ECO:0000313" key="1">
    <source>
        <dbReference type="EMBL" id="KUM50160.1"/>
    </source>
</evidence>
<gene>
    <name evidence="1" type="ORF">ABT39_MTgene3</name>
</gene>
<dbReference type="AlphaFoldDB" id="A0A101M3I3"/>